<evidence type="ECO:0000256" key="2">
    <source>
        <dbReference type="ARBA" id="ARBA00001966"/>
    </source>
</evidence>
<evidence type="ECO:0000313" key="12">
    <source>
        <dbReference type="EMBL" id="MFJ5321704.1"/>
    </source>
</evidence>
<dbReference type="Gene3D" id="3.40.50.720">
    <property type="entry name" value="NAD(P)-binding Rossmann-like Domain"/>
    <property type="match status" value="1"/>
</dbReference>
<keyword evidence="4" id="KW-0285">Flavoprotein</keyword>
<dbReference type="PANTHER" id="PTHR42917">
    <property type="entry name" value="2,4-DIENOYL-COA REDUCTASE"/>
    <property type="match status" value="1"/>
</dbReference>
<evidence type="ECO:0000313" key="15">
    <source>
        <dbReference type="Proteomes" id="UP001617714"/>
    </source>
</evidence>
<dbReference type="InterPro" id="IPR023753">
    <property type="entry name" value="FAD/NAD-binding_dom"/>
</dbReference>
<dbReference type="CDD" id="cd02930">
    <property type="entry name" value="DCR_FMN"/>
    <property type="match status" value="1"/>
</dbReference>
<keyword evidence="15" id="KW-1185">Reference proteome</keyword>
<dbReference type="GO" id="GO:0046872">
    <property type="term" value="F:metal ion binding"/>
    <property type="evidence" value="ECO:0007669"/>
    <property type="project" value="UniProtKB-KW"/>
</dbReference>
<evidence type="ECO:0000256" key="3">
    <source>
        <dbReference type="ARBA" id="ARBA00011048"/>
    </source>
</evidence>
<comment type="cofactor">
    <cofactor evidence="1">
        <name>FMN</name>
        <dbReference type="ChEBI" id="CHEBI:58210"/>
    </cofactor>
</comment>
<dbReference type="Proteomes" id="UP001617714">
    <property type="component" value="Unassembled WGS sequence"/>
</dbReference>
<dbReference type="SUPFAM" id="SSF51971">
    <property type="entry name" value="Nucleotide-binding domain"/>
    <property type="match status" value="1"/>
</dbReference>
<dbReference type="GO" id="GO:0051536">
    <property type="term" value="F:iron-sulfur cluster binding"/>
    <property type="evidence" value="ECO:0007669"/>
    <property type="project" value="UniProtKB-KW"/>
</dbReference>
<evidence type="ECO:0000256" key="1">
    <source>
        <dbReference type="ARBA" id="ARBA00001917"/>
    </source>
</evidence>
<proteinExistence type="inferred from homology"/>
<reference evidence="12 15" key="3">
    <citation type="submission" date="2024-10" db="EMBL/GenBank/DDBJ databases">
        <authorList>
            <person name="Lu C.-H."/>
        </authorList>
    </citation>
    <scope>NUCLEOTIDE SEQUENCE [LARGE SCALE GENOMIC DNA]</scope>
    <source>
        <strain evidence="12 15">22QBSP01-2</strain>
    </source>
</reference>
<dbReference type="GO" id="GO:0033543">
    <property type="term" value="P:fatty acid beta-oxidation, unsaturated, even number, reductase/isomerase pathway"/>
    <property type="evidence" value="ECO:0007669"/>
    <property type="project" value="TreeGrafter"/>
</dbReference>
<keyword evidence="8" id="KW-0408">Iron</keyword>
<dbReference type="InterPro" id="IPR001155">
    <property type="entry name" value="OxRdtase_FMN_N"/>
</dbReference>
<dbReference type="SUPFAM" id="SSF51395">
    <property type="entry name" value="FMN-linked oxidoreductases"/>
    <property type="match status" value="1"/>
</dbReference>
<evidence type="ECO:0000256" key="4">
    <source>
        <dbReference type="ARBA" id="ARBA00022630"/>
    </source>
</evidence>
<evidence type="ECO:0000256" key="9">
    <source>
        <dbReference type="ARBA" id="ARBA00023014"/>
    </source>
</evidence>
<evidence type="ECO:0000313" key="14">
    <source>
        <dbReference type="Proteomes" id="UP000464054"/>
    </source>
</evidence>
<dbReference type="SUPFAM" id="SSF51905">
    <property type="entry name" value="FAD/NAD(P)-binding domain"/>
    <property type="match status" value="1"/>
</dbReference>
<comment type="similarity">
    <text evidence="3">In the N-terminal section; belongs to the NADH:flavin oxidoreductase/NADH oxidase family.</text>
</comment>
<dbReference type="InterPro" id="IPR051793">
    <property type="entry name" value="NADH:flavin_oxidoreductase"/>
</dbReference>
<dbReference type="PANTHER" id="PTHR42917:SF2">
    <property type="entry name" value="2,4-DIENOYL-COA REDUCTASE [(2E)-ENOYL-COA-PRODUCING]"/>
    <property type="match status" value="1"/>
</dbReference>
<dbReference type="PRINTS" id="PR00368">
    <property type="entry name" value="FADPNR"/>
</dbReference>
<evidence type="ECO:0000256" key="5">
    <source>
        <dbReference type="ARBA" id="ARBA00022643"/>
    </source>
</evidence>
<dbReference type="GO" id="GO:0008670">
    <property type="term" value="F:2,4-dienoyl-CoA reductase (NADPH) activity"/>
    <property type="evidence" value="ECO:0007669"/>
    <property type="project" value="TreeGrafter"/>
</dbReference>
<dbReference type="EMBL" id="JBIXKD010000009">
    <property type="protein sequence ID" value="MFJ5321704.1"/>
    <property type="molecule type" value="Genomic_DNA"/>
</dbReference>
<keyword evidence="5" id="KW-0288">FMN</keyword>
<sequence>MTAYPTLLSPLDLGFTTLKNRVVMGSMHTGLEEHPDGTERLAAFYRERAQGGVGLIVTGGIAPNAKGAVAKGGATLHDKVQLAHHQVLTQAVHDAGGKIALQILHAGRYSYQPDPVSPSAIQAPINRFAPREMSTQDIVQTIDDFARCAALAQQAGYDGVEIMGSEGYLINQFLVTHTNHRDDEWGGDFQRRSRFALEIVRAVRERTGPDFILIYRLSMLDLIEEGSSWQEIVQLAQAIEQAGATLINTGIGWHEARIPTIATLVPRGAFGWVTQKLMGKVRIPLITTNRINDPSVAEQLLAEGCADMVSMARPFLADAELVAKAQSGRADEINTCIGCNQACLDQIFAGKVTSCLVNPRACHETELPIQPARVGKRFAVVGAGPAGMAFAVNAAARGHQVTLFESSSYIGGQFNIAKQIPGKAEFYETLRYYRRQLELLGVTLRLSTQATAADLLGFDDVILACGIVPRTPEIAGIDHPSVLSYLDVLRDKKPVGKRVAIIGAGGIGFDTAHYLLNENSLLNKNSLLNNEHSGNHRLNPQSSQAGHADFYAEWGIDKQLQHRGGLLPQQPDGLPHQRDITVLQRKTGKPGENLGKTTGWIHRTTLLRHGVTLLGGVEYHHIDDEGLHIIHDQQRRCLPVDNIIICAGQEPNRKLYDPLLAAGCHVHLIGGADVAQELDARRAIDQATRLALIL</sequence>
<reference evidence="14" key="1">
    <citation type="submission" date="2019-11" db="EMBL/GenBank/DDBJ databases">
        <authorList>
            <person name="Jee S."/>
        </authorList>
    </citation>
    <scope>NUCLEOTIDE SEQUENCE [LARGE SCALE GENOMIC DNA]</scope>
    <source>
        <strain evidence="14">PZ1</strain>
    </source>
</reference>
<evidence type="ECO:0000256" key="7">
    <source>
        <dbReference type="ARBA" id="ARBA00023002"/>
    </source>
</evidence>
<dbReference type="InterPro" id="IPR013785">
    <property type="entry name" value="Aldolase_TIM"/>
</dbReference>
<dbReference type="Gene3D" id="3.20.20.70">
    <property type="entry name" value="Aldolase class I"/>
    <property type="match status" value="1"/>
</dbReference>
<organism evidence="13 14">
    <name type="scientific">Pectobacterium parvum</name>
    <dbReference type="NCBI Taxonomy" id="2778550"/>
    <lineage>
        <taxon>Bacteria</taxon>
        <taxon>Pseudomonadati</taxon>
        <taxon>Pseudomonadota</taxon>
        <taxon>Gammaproteobacteria</taxon>
        <taxon>Enterobacterales</taxon>
        <taxon>Pectobacteriaceae</taxon>
        <taxon>Pectobacterium</taxon>
    </lineage>
</organism>
<dbReference type="FunFam" id="3.20.20.70:FF:000082">
    <property type="entry name" value="NADPH-dependent 2,4-dienoyl-CoA reductase"/>
    <property type="match status" value="1"/>
</dbReference>
<dbReference type="Pfam" id="PF00724">
    <property type="entry name" value="Oxidored_FMN"/>
    <property type="match status" value="1"/>
</dbReference>
<evidence type="ECO:0000259" key="10">
    <source>
        <dbReference type="Pfam" id="PF00724"/>
    </source>
</evidence>
<evidence type="ECO:0000259" key="11">
    <source>
        <dbReference type="Pfam" id="PF07992"/>
    </source>
</evidence>
<keyword evidence="6" id="KW-0479">Metal-binding</keyword>
<feature type="domain" description="FAD/NAD(P)-binding" evidence="11">
    <location>
        <begin position="377"/>
        <end position="666"/>
    </location>
</feature>
<keyword evidence="9" id="KW-0411">Iron-sulfur</keyword>
<evidence type="ECO:0000256" key="8">
    <source>
        <dbReference type="ARBA" id="ARBA00023004"/>
    </source>
</evidence>
<dbReference type="Proteomes" id="UP000464054">
    <property type="component" value="Chromosome"/>
</dbReference>
<feature type="domain" description="NADH:flavin oxidoreductase/NADH oxidase N-terminal" evidence="10">
    <location>
        <begin position="7"/>
        <end position="332"/>
    </location>
</feature>
<dbReference type="InterPro" id="IPR036188">
    <property type="entry name" value="FAD/NAD-bd_sf"/>
</dbReference>
<evidence type="ECO:0000313" key="13">
    <source>
        <dbReference type="EMBL" id="QHQ23353.1"/>
    </source>
</evidence>
<dbReference type="EMBL" id="CP046377">
    <property type="protein sequence ID" value="QHQ23353.1"/>
    <property type="molecule type" value="Genomic_DNA"/>
</dbReference>
<keyword evidence="7" id="KW-0560">Oxidoreductase</keyword>
<comment type="cofactor">
    <cofactor evidence="2">
        <name>[4Fe-4S] cluster</name>
        <dbReference type="ChEBI" id="CHEBI:49883"/>
    </cofactor>
</comment>
<dbReference type="RefSeq" id="WP_161546674.1">
    <property type="nucleotide sequence ID" value="NZ_CP046377.1"/>
</dbReference>
<reference evidence="13" key="2">
    <citation type="journal article" date="2022" name="Plant Pathol J">
        <title>Comparative Genomic Analysis of Pathogenic Factors of Pectobacterium Species Isolated in South Korea Using Whole-Genome Sequencing.</title>
        <authorList>
            <person name="Jee S."/>
            <person name="Kang I.J."/>
            <person name="Bak G."/>
            <person name="Kang S."/>
            <person name="Lee J."/>
            <person name="Heu S."/>
            <person name="Hwang I."/>
        </authorList>
    </citation>
    <scope>NUCLEOTIDE SEQUENCE</scope>
    <source>
        <strain evidence="13">PZ1</strain>
    </source>
</reference>
<dbReference type="PRINTS" id="PR00411">
    <property type="entry name" value="PNDRDTASEI"/>
</dbReference>
<gene>
    <name evidence="12" type="ORF">ACIPSN_10095</name>
    <name evidence="13" type="ORF">GMX10_04145</name>
</gene>
<evidence type="ECO:0000256" key="6">
    <source>
        <dbReference type="ARBA" id="ARBA00022723"/>
    </source>
</evidence>
<name>A0AAP9LBM5_9GAMM</name>
<dbReference type="GO" id="GO:0010181">
    <property type="term" value="F:FMN binding"/>
    <property type="evidence" value="ECO:0007669"/>
    <property type="project" value="InterPro"/>
</dbReference>
<accession>A0AAP9LBM5</accession>
<dbReference type="Gene3D" id="3.50.50.60">
    <property type="entry name" value="FAD/NAD(P)-binding domain"/>
    <property type="match status" value="1"/>
</dbReference>
<dbReference type="AlphaFoldDB" id="A0AAP9LBM5"/>
<protein>
    <submittedName>
        <fullName evidence="12">FAD-dependent oxidoreductase</fullName>
    </submittedName>
    <submittedName>
        <fullName evidence="13">NAD(P)-binding protein</fullName>
    </submittedName>
</protein>
<dbReference type="Pfam" id="PF07992">
    <property type="entry name" value="Pyr_redox_2"/>
    <property type="match status" value="1"/>
</dbReference>